<evidence type="ECO:0000256" key="4">
    <source>
        <dbReference type="PIRSR" id="PIRSR601019-1"/>
    </source>
</evidence>
<feature type="binding site" evidence="4">
    <location>
        <begin position="297"/>
        <end position="300"/>
    </location>
    <ligand>
        <name>GTP</name>
        <dbReference type="ChEBI" id="CHEBI:37565"/>
    </ligand>
</feature>
<dbReference type="SUPFAM" id="SSF52540">
    <property type="entry name" value="P-loop containing nucleoside triphosphate hydrolases"/>
    <property type="match status" value="1"/>
</dbReference>
<dbReference type="PANTHER" id="PTHR10218">
    <property type="entry name" value="GTP-BINDING PROTEIN ALPHA SUBUNIT"/>
    <property type="match status" value="1"/>
</dbReference>
<dbReference type="EMBL" id="WIXE01025741">
    <property type="protein sequence ID" value="KAK5964488.1"/>
    <property type="molecule type" value="Genomic_DNA"/>
</dbReference>
<keyword evidence="7" id="KW-1185">Reference proteome</keyword>
<dbReference type="GO" id="GO:0007191">
    <property type="term" value="P:adenylate cyclase-activating dopamine receptor signaling pathway"/>
    <property type="evidence" value="ECO:0007669"/>
    <property type="project" value="TreeGrafter"/>
</dbReference>
<dbReference type="Gene3D" id="3.40.50.300">
    <property type="entry name" value="P-loop containing nucleotide triphosphate hydrolases"/>
    <property type="match status" value="1"/>
</dbReference>
<dbReference type="Pfam" id="PF00503">
    <property type="entry name" value="G-alpha"/>
    <property type="match status" value="1"/>
</dbReference>
<reference evidence="6 7" key="1">
    <citation type="submission" date="2019-10" db="EMBL/GenBank/DDBJ databases">
        <title>Assembly and Annotation for the nematode Trichostrongylus colubriformis.</title>
        <authorList>
            <person name="Martin J."/>
        </authorList>
    </citation>
    <scope>NUCLEOTIDE SEQUENCE [LARGE SCALE GENOMIC DNA]</scope>
    <source>
        <strain evidence="6">G859</strain>
        <tissue evidence="6">Whole worm</tissue>
    </source>
</reference>
<dbReference type="GO" id="GO:0003924">
    <property type="term" value="F:GTPase activity"/>
    <property type="evidence" value="ECO:0007669"/>
    <property type="project" value="InterPro"/>
</dbReference>
<dbReference type="AlphaFoldDB" id="A0AAN8ID24"/>
<sequence>MGSFVSQCCNQEEQFERNNRKIVRFFMIGTGGAGKTTVIRQLKCLCKERSKNYKVFDPEWNEIPVDKIFSNEEMSSFRKIIRNNILTAIYNLIQQTADWGHDCQPSKSVEAILSRVDSAAKEGKSIFDEDITSSLADDLIEVLQDSNQIADTLDKHHEMARKWRIEDGTLKFLSEKQIKRLFDDNLELTTTDIVHARHPTTDVQDFRFSINGTYIQIHDMGGQPTEMMKLPEFMQQWIAADREGYMNFILFVTSIADFNVQDEEEERQTAMERSIRILDRILSVDAIQNCGLLIFFNKQDIFNDIVTTLARTEQGRTEIIKQLSLTEGAKRKLADGSSPTKVVHRAIETKFDSVIQRRKKGAAVYIKDTQAVDPYIMADIFNVIENEIIADFIRNASFIM</sequence>
<feature type="binding site" evidence="5">
    <location>
        <position position="36"/>
    </location>
    <ligand>
        <name>Mg(2+)</name>
        <dbReference type="ChEBI" id="CHEBI:18420"/>
    </ligand>
</feature>
<evidence type="ECO:0000313" key="7">
    <source>
        <dbReference type="Proteomes" id="UP001331761"/>
    </source>
</evidence>
<keyword evidence="5" id="KW-0460">Magnesium</keyword>
<protein>
    <submittedName>
        <fullName evidence="6">Guanine nucleotide binding protein (G-protein) domain containing protein</fullName>
    </submittedName>
</protein>
<accession>A0AAN8ID24</accession>
<dbReference type="SMART" id="SM00275">
    <property type="entry name" value="G_alpha"/>
    <property type="match status" value="1"/>
</dbReference>
<dbReference type="InterPro" id="IPR011025">
    <property type="entry name" value="GproteinA_insert"/>
</dbReference>
<dbReference type="Proteomes" id="UP001331761">
    <property type="component" value="Unassembled WGS sequence"/>
</dbReference>
<dbReference type="PROSITE" id="PS51882">
    <property type="entry name" value="G_ALPHA"/>
    <property type="match status" value="1"/>
</dbReference>
<comment type="caution">
    <text evidence="6">The sequence shown here is derived from an EMBL/GenBank/DDBJ whole genome shotgun (WGS) entry which is preliminary data.</text>
</comment>
<feature type="binding site" evidence="5">
    <location>
        <position position="200"/>
    </location>
    <ligand>
        <name>Mg(2+)</name>
        <dbReference type="ChEBI" id="CHEBI:18420"/>
    </ligand>
</feature>
<dbReference type="PRINTS" id="PR00318">
    <property type="entry name" value="GPROTEINA"/>
</dbReference>
<dbReference type="SUPFAM" id="SSF47895">
    <property type="entry name" value="Transducin (alpha subunit), insertion domain"/>
    <property type="match status" value="1"/>
</dbReference>
<dbReference type="GO" id="GO:0046872">
    <property type="term" value="F:metal ion binding"/>
    <property type="evidence" value="ECO:0007669"/>
    <property type="project" value="UniProtKB-KW"/>
</dbReference>
<dbReference type="GO" id="GO:0031683">
    <property type="term" value="F:G-protein beta/gamma-subunit complex binding"/>
    <property type="evidence" value="ECO:0007669"/>
    <property type="project" value="InterPro"/>
</dbReference>
<dbReference type="InterPro" id="IPR001019">
    <property type="entry name" value="Gprotein_alpha_su"/>
</dbReference>
<evidence type="ECO:0000256" key="3">
    <source>
        <dbReference type="ARBA" id="ARBA00023224"/>
    </source>
</evidence>
<evidence type="ECO:0000256" key="5">
    <source>
        <dbReference type="PIRSR" id="PIRSR601019-2"/>
    </source>
</evidence>
<gene>
    <name evidence="6" type="ORF">GCK32_005221</name>
</gene>
<dbReference type="Gene3D" id="1.10.400.10">
    <property type="entry name" value="GI Alpha 1, domain 2-like"/>
    <property type="match status" value="1"/>
</dbReference>
<organism evidence="6 7">
    <name type="scientific">Trichostrongylus colubriformis</name>
    <name type="common">Black scour worm</name>
    <dbReference type="NCBI Taxonomy" id="6319"/>
    <lineage>
        <taxon>Eukaryota</taxon>
        <taxon>Metazoa</taxon>
        <taxon>Ecdysozoa</taxon>
        <taxon>Nematoda</taxon>
        <taxon>Chromadorea</taxon>
        <taxon>Rhabditida</taxon>
        <taxon>Rhabditina</taxon>
        <taxon>Rhabditomorpha</taxon>
        <taxon>Strongyloidea</taxon>
        <taxon>Trichostrongylidae</taxon>
        <taxon>Trichostrongylus</taxon>
    </lineage>
</organism>
<dbReference type="GO" id="GO:0007606">
    <property type="term" value="P:sensory perception of chemical stimulus"/>
    <property type="evidence" value="ECO:0007669"/>
    <property type="project" value="TreeGrafter"/>
</dbReference>
<name>A0AAN8ID24_TRICO</name>
<keyword evidence="2 4" id="KW-0342">GTP-binding</keyword>
<proteinExistence type="predicted"/>
<evidence type="ECO:0000256" key="2">
    <source>
        <dbReference type="ARBA" id="ARBA00023134"/>
    </source>
</evidence>
<dbReference type="PANTHER" id="PTHR10218:SF194">
    <property type="entry name" value="G PROTEIN, ALPHA SUBUNIT"/>
    <property type="match status" value="1"/>
</dbReference>
<dbReference type="GO" id="GO:0005834">
    <property type="term" value="C:heterotrimeric G-protein complex"/>
    <property type="evidence" value="ECO:0007669"/>
    <property type="project" value="TreeGrafter"/>
</dbReference>
<keyword evidence="1 4" id="KW-0547">Nucleotide-binding</keyword>
<keyword evidence="5" id="KW-0479">Metal-binding</keyword>
<keyword evidence="3" id="KW-0807">Transducer</keyword>
<dbReference type="GO" id="GO:0001664">
    <property type="term" value="F:G protein-coupled receptor binding"/>
    <property type="evidence" value="ECO:0007669"/>
    <property type="project" value="TreeGrafter"/>
</dbReference>
<dbReference type="GO" id="GO:0005737">
    <property type="term" value="C:cytoplasm"/>
    <property type="evidence" value="ECO:0007669"/>
    <property type="project" value="TreeGrafter"/>
</dbReference>
<evidence type="ECO:0000313" key="6">
    <source>
        <dbReference type="EMBL" id="KAK5964488.1"/>
    </source>
</evidence>
<evidence type="ECO:0000256" key="1">
    <source>
        <dbReference type="ARBA" id="ARBA00022741"/>
    </source>
</evidence>
<dbReference type="GO" id="GO:0005525">
    <property type="term" value="F:GTP binding"/>
    <property type="evidence" value="ECO:0007669"/>
    <property type="project" value="UniProtKB-KW"/>
</dbReference>
<feature type="binding site" evidence="4">
    <location>
        <begin position="219"/>
        <end position="223"/>
    </location>
    <ligand>
        <name>GTP</name>
        <dbReference type="ChEBI" id="CHEBI:37565"/>
    </ligand>
</feature>
<dbReference type="InterPro" id="IPR027417">
    <property type="entry name" value="P-loop_NTPase"/>
</dbReference>